<comment type="caution">
    <text evidence="11">The sequence shown here is derived from an EMBL/GenBank/DDBJ whole genome shotgun (WGS) entry which is preliminary data.</text>
</comment>
<dbReference type="PANTHER" id="PTHR31570">
    <property type="entry name" value="HAUS AUGMIN-LIKE COMPLEX SUBUNIT 1"/>
    <property type="match status" value="1"/>
</dbReference>
<keyword evidence="9" id="KW-0131">Cell cycle</keyword>
<evidence type="ECO:0000256" key="5">
    <source>
        <dbReference type="ARBA" id="ARBA00022701"/>
    </source>
</evidence>
<dbReference type="GO" id="GO:0051225">
    <property type="term" value="P:spindle assembly"/>
    <property type="evidence" value="ECO:0007669"/>
    <property type="project" value="InterPro"/>
</dbReference>
<proteinExistence type="inferred from homology"/>
<dbReference type="EMBL" id="CACVBS010000054">
    <property type="protein sequence ID" value="CAA7266389.1"/>
    <property type="molecule type" value="Genomic_DNA"/>
</dbReference>
<evidence type="ECO:0000256" key="9">
    <source>
        <dbReference type="ARBA" id="ARBA00023306"/>
    </source>
</evidence>
<evidence type="ECO:0000256" key="2">
    <source>
        <dbReference type="ARBA" id="ARBA00005479"/>
    </source>
</evidence>
<name>A0A8S0VSA9_CYCAE</name>
<dbReference type="GO" id="GO:0005874">
    <property type="term" value="C:microtubule"/>
    <property type="evidence" value="ECO:0007669"/>
    <property type="project" value="UniProtKB-KW"/>
</dbReference>
<evidence type="ECO:0000256" key="10">
    <source>
        <dbReference type="SAM" id="Coils"/>
    </source>
</evidence>
<evidence type="ECO:0000256" key="6">
    <source>
        <dbReference type="ARBA" id="ARBA00022776"/>
    </source>
</evidence>
<evidence type="ECO:0000313" key="12">
    <source>
        <dbReference type="Proteomes" id="UP000467700"/>
    </source>
</evidence>
<comment type="subcellular location">
    <subcellularLocation>
        <location evidence="1">Cytoplasm</location>
        <location evidence="1">Cytoskeleton</location>
        <location evidence="1">Spindle</location>
    </subcellularLocation>
</comment>
<evidence type="ECO:0000313" key="11">
    <source>
        <dbReference type="EMBL" id="CAA7266389.1"/>
    </source>
</evidence>
<keyword evidence="6" id="KW-0498">Mitosis</keyword>
<keyword evidence="7 10" id="KW-0175">Coiled coil</keyword>
<reference evidence="11 12" key="1">
    <citation type="submission" date="2020-01" db="EMBL/GenBank/DDBJ databases">
        <authorList>
            <person name="Gupta K D."/>
        </authorList>
    </citation>
    <scope>NUCLEOTIDE SEQUENCE [LARGE SCALE GENOMIC DNA]</scope>
</reference>
<dbReference type="GO" id="GO:0005829">
    <property type="term" value="C:cytosol"/>
    <property type="evidence" value="ECO:0007669"/>
    <property type="project" value="TreeGrafter"/>
</dbReference>
<accession>A0A8S0VSA9</accession>
<evidence type="ECO:0000256" key="1">
    <source>
        <dbReference type="ARBA" id="ARBA00004186"/>
    </source>
</evidence>
<protein>
    <submittedName>
        <fullName evidence="11">Uncharacterized protein</fullName>
    </submittedName>
</protein>
<keyword evidence="4" id="KW-0132">Cell division</keyword>
<dbReference type="Proteomes" id="UP000467700">
    <property type="component" value="Unassembled WGS sequence"/>
</dbReference>
<keyword evidence="8" id="KW-0206">Cytoskeleton</keyword>
<comment type="similarity">
    <text evidence="2">Belongs to the HAUS1 family.</text>
</comment>
<evidence type="ECO:0000256" key="4">
    <source>
        <dbReference type="ARBA" id="ARBA00022618"/>
    </source>
</evidence>
<dbReference type="PANTHER" id="PTHR31570:SF1">
    <property type="entry name" value="HAUS AUGMIN-LIKE COMPLEX SUBUNIT 1"/>
    <property type="match status" value="1"/>
</dbReference>
<keyword evidence="12" id="KW-1185">Reference proteome</keyword>
<dbReference type="GO" id="GO:0005819">
    <property type="term" value="C:spindle"/>
    <property type="evidence" value="ECO:0007669"/>
    <property type="project" value="UniProtKB-SubCell"/>
</dbReference>
<organism evidence="11 12">
    <name type="scientific">Cyclocybe aegerita</name>
    <name type="common">Black poplar mushroom</name>
    <name type="synonym">Agrocybe aegerita</name>
    <dbReference type="NCBI Taxonomy" id="1973307"/>
    <lineage>
        <taxon>Eukaryota</taxon>
        <taxon>Fungi</taxon>
        <taxon>Dikarya</taxon>
        <taxon>Basidiomycota</taxon>
        <taxon>Agaricomycotina</taxon>
        <taxon>Agaricomycetes</taxon>
        <taxon>Agaricomycetidae</taxon>
        <taxon>Agaricales</taxon>
        <taxon>Agaricineae</taxon>
        <taxon>Bolbitiaceae</taxon>
        <taxon>Cyclocybe</taxon>
    </lineage>
</organism>
<dbReference type="GO" id="GO:0070652">
    <property type="term" value="C:HAUS complex"/>
    <property type="evidence" value="ECO:0007669"/>
    <property type="project" value="InterPro"/>
</dbReference>
<evidence type="ECO:0000256" key="7">
    <source>
        <dbReference type="ARBA" id="ARBA00023054"/>
    </source>
</evidence>
<dbReference type="InterPro" id="IPR026243">
    <property type="entry name" value="HAUS1"/>
</dbReference>
<dbReference type="Pfam" id="PF25762">
    <property type="entry name" value="HAUS1"/>
    <property type="match status" value="1"/>
</dbReference>
<evidence type="ECO:0000256" key="3">
    <source>
        <dbReference type="ARBA" id="ARBA00022490"/>
    </source>
</evidence>
<dbReference type="OrthoDB" id="5372507at2759"/>
<dbReference type="AlphaFoldDB" id="A0A8S0VSA9"/>
<evidence type="ECO:0000256" key="8">
    <source>
        <dbReference type="ARBA" id="ARBA00023212"/>
    </source>
</evidence>
<keyword evidence="5" id="KW-0493">Microtubule</keyword>
<gene>
    <name evidence="11" type="ORF">AAE3_LOCUS8625</name>
</gene>
<feature type="coiled-coil region" evidence="10">
    <location>
        <begin position="115"/>
        <end position="146"/>
    </location>
</feature>
<sequence length="218" mass="24828">MTEVIRMEPEIWETHLPPLSAEGIDGEEIEGALTTLAKIVQVLDIPDASFMSYSTAIENLSTQHCALNRSLNRFKNIAEELKDYLETLRHEHDLLKHWNEALVPGPSSKSGLDAASTLERRKEALVKKAKEQHRELEALLVEDKLDIRVSVDKLIAQKEKNLASEKELKENRAKIKAFQGLPPNLELARHELRVAREKQMELIQLRERLLGRMADSVS</sequence>
<keyword evidence="3" id="KW-0963">Cytoplasm</keyword>
<dbReference type="GO" id="GO:0051301">
    <property type="term" value="P:cell division"/>
    <property type="evidence" value="ECO:0007669"/>
    <property type="project" value="UniProtKB-KW"/>
</dbReference>